<comment type="caution">
    <text evidence="2">The sequence shown here is derived from an EMBL/GenBank/DDBJ whole genome shotgun (WGS) entry which is preliminary data.</text>
</comment>
<feature type="transmembrane region" description="Helical" evidence="1">
    <location>
        <begin position="405"/>
        <end position="427"/>
    </location>
</feature>
<keyword evidence="1" id="KW-1133">Transmembrane helix</keyword>
<evidence type="ECO:0000313" key="3">
    <source>
        <dbReference type="Proteomes" id="UP000545876"/>
    </source>
</evidence>
<dbReference type="AlphaFoldDB" id="A0A847D1H1"/>
<dbReference type="EMBL" id="JAAZBX010000004">
    <property type="protein sequence ID" value="NLD25280.1"/>
    <property type="molecule type" value="Genomic_DNA"/>
</dbReference>
<reference evidence="2 3" key="1">
    <citation type="journal article" date="2020" name="Biotechnol. Biofuels">
        <title>New insights from the biogas microbiome by comprehensive genome-resolved metagenomics of nearly 1600 species originating from multiple anaerobic digesters.</title>
        <authorList>
            <person name="Campanaro S."/>
            <person name="Treu L."/>
            <person name="Rodriguez-R L.M."/>
            <person name="Kovalovszki A."/>
            <person name="Ziels R.M."/>
            <person name="Maus I."/>
            <person name="Zhu X."/>
            <person name="Kougias P.G."/>
            <person name="Basile A."/>
            <person name="Luo G."/>
            <person name="Schluter A."/>
            <person name="Konstantinidis K.T."/>
            <person name="Angelidaki I."/>
        </authorList>
    </citation>
    <scope>NUCLEOTIDE SEQUENCE [LARGE SCALE GENOMIC DNA]</scope>
    <source>
        <strain evidence="2">AS06rmzACSIP_65</strain>
    </source>
</reference>
<keyword evidence="1" id="KW-0812">Transmembrane</keyword>
<feature type="transmembrane region" description="Helical" evidence="1">
    <location>
        <begin position="33"/>
        <end position="49"/>
    </location>
</feature>
<proteinExistence type="predicted"/>
<evidence type="ECO:0000313" key="2">
    <source>
        <dbReference type="EMBL" id="NLD25280.1"/>
    </source>
</evidence>
<feature type="transmembrane region" description="Helical" evidence="1">
    <location>
        <begin position="86"/>
        <end position="106"/>
    </location>
</feature>
<keyword evidence="1" id="KW-0472">Membrane</keyword>
<feature type="transmembrane region" description="Helical" evidence="1">
    <location>
        <begin position="433"/>
        <end position="452"/>
    </location>
</feature>
<feature type="transmembrane region" description="Helical" evidence="1">
    <location>
        <begin position="464"/>
        <end position="481"/>
    </location>
</feature>
<feature type="transmembrane region" description="Helical" evidence="1">
    <location>
        <begin position="375"/>
        <end position="393"/>
    </location>
</feature>
<feature type="transmembrane region" description="Helical" evidence="1">
    <location>
        <begin position="61"/>
        <end position="80"/>
    </location>
</feature>
<feature type="transmembrane region" description="Helical" evidence="1">
    <location>
        <begin position="311"/>
        <end position="329"/>
    </location>
</feature>
<evidence type="ECO:0000256" key="1">
    <source>
        <dbReference type="SAM" id="Phobius"/>
    </source>
</evidence>
<feature type="transmembrane region" description="Helical" evidence="1">
    <location>
        <begin position="191"/>
        <end position="210"/>
    </location>
</feature>
<feature type="transmembrane region" description="Helical" evidence="1">
    <location>
        <begin position="244"/>
        <end position="260"/>
    </location>
</feature>
<protein>
    <recommendedName>
        <fullName evidence="4">Glycosyltransferase RgtA/B/C/D-like domain-containing protein</fullName>
    </recommendedName>
</protein>
<feature type="transmembrane region" description="Helical" evidence="1">
    <location>
        <begin position="9"/>
        <end position="27"/>
    </location>
</feature>
<organism evidence="2 3">
    <name type="scientific">Candidatus Dojkabacteria bacterium</name>
    <dbReference type="NCBI Taxonomy" id="2099670"/>
    <lineage>
        <taxon>Bacteria</taxon>
        <taxon>Candidatus Dojkabacteria</taxon>
    </lineage>
</organism>
<feature type="transmembrane region" description="Helical" evidence="1">
    <location>
        <begin position="118"/>
        <end position="138"/>
    </location>
</feature>
<dbReference type="Proteomes" id="UP000545876">
    <property type="component" value="Unassembled WGS sequence"/>
</dbReference>
<evidence type="ECO:0008006" key="4">
    <source>
        <dbReference type="Google" id="ProtNLM"/>
    </source>
</evidence>
<feature type="transmembrane region" description="Helical" evidence="1">
    <location>
        <begin position="217"/>
        <end position="238"/>
    </location>
</feature>
<accession>A0A847D1H1</accession>
<gene>
    <name evidence="2" type="ORF">GX656_01405</name>
</gene>
<name>A0A847D1H1_9BACT</name>
<sequence length="632" mass="73693">MRTLIKNNIYYYLYFSLLIIFSILVFLKVDFAIYLLFCLVGLGWSIFFFKNRLNILEHFLLSFVMLTVLFICFCMFFAFLDIKLTLIVGLVFFLISILVLMLTKTFNKENIKTKVEKWDYFILFLLFCSVFAKVYSVASFEVPGLHDPITHAYFTKQITDTGLINYFYSPGLHIISAFGKMFNGYDVAKQILYITNFFNAYIGVVVYLFIKHSFKKDIWAISSAVLFSLGYYPAMFFVNAGKNSLILAIVFLFFFFFLIAEYRRRKSVLILVLVNLAIMSIFLTHYPLGVFASTYLLAIFFVDYKKEKFRTIFLGIGILLGFAWMAKTYQYNLIAVAESAVVSNKSLYSIPKDILNDIFSFIKDIWNGQIYKNTIISKLTTLSSILGFIFIFIKAFKKQKFLILFLWLLFSFLLALVLSVFSITPVLIVLETYFISLFIYSYLFAGVFPEFLYKIVSKVINKKVLNVCFVIFVIVIGFFLSKKMHKTFHERNSMHNVIEESDIKTFDWINQNIPDEEKFLINANGNDGLVFSTDGGGWLEVFTDNEISMPFYDYGSKKTDDNVDLYYDLKDDLGNCTYIKTFIDRGYKYYYQGSRPVFDRRLAEQQELIDSNRFKLLFDGGDSEVYELIPCE</sequence>
<feature type="transmembrane region" description="Helical" evidence="1">
    <location>
        <begin position="288"/>
        <end position="304"/>
    </location>
</feature>